<feature type="compositionally biased region" description="Polar residues" evidence="5">
    <location>
        <begin position="2811"/>
        <end position="2829"/>
    </location>
</feature>
<feature type="compositionally biased region" description="Polar residues" evidence="5">
    <location>
        <begin position="2000"/>
        <end position="2013"/>
    </location>
</feature>
<proteinExistence type="inferred from homology"/>
<dbReference type="GO" id="GO:1904262">
    <property type="term" value="P:negative regulation of TORC1 signaling"/>
    <property type="evidence" value="ECO:0007669"/>
    <property type="project" value="TreeGrafter"/>
</dbReference>
<dbReference type="GO" id="GO:0005774">
    <property type="term" value="C:vacuolar membrane"/>
    <property type="evidence" value="ECO:0007669"/>
    <property type="project" value="UniProtKB-SubCell"/>
</dbReference>
<feature type="region of interest" description="Disordered" evidence="5">
    <location>
        <begin position="1972"/>
        <end position="2017"/>
    </location>
</feature>
<feature type="compositionally biased region" description="Polar residues" evidence="5">
    <location>
        <begin position="1879"/>
        <end position="1894"/>
    </location>
</feature>
<feature type="compositionally biased region" description="Basic and acidic residues" evidence="5">
    <location>
        <begin position="1437"/>
        <end position="1450"/>
    </location>
</feature>
<dbReference type="InterPro" id="IPR027244">
    <property type="entry name" value="IML1"/>
</dbReference>
<evidence type="ECO:0000256" key="4">
    <source>
        <dbReference type="ARBA" id="ARBA00021881"/>
    </source>
</evidence>
<feature type="compositionally biased region" description="Polar residues" evidence="5">
    <location>
        <begin position="2359"/>
        <end position="2382"/>
    </location>
</feature>
<feature type="compositionally biased region" description="Polar residues" evidence="5">
    <location>
        <begin position="2403"/>
        <end position="2424"/>
    </location>
</feature>
<feature type="compositionally biased region" description="Basic residues" evidence="5">
    <location>
        <begin position="75"/>
        <end position="85"/>
    </location>
</feature>
<accession>A0A9P8J2B2</accession>
<name>A0A9P8J2B2_AURME</name>
<sequence>MIMPSSGQHHFCLLWIHDDSFSEETVVFNSDRLALDDGSLYKLAALKNTVSTHDFSISTPALTATRPENTPGKTSLRHGSKKSVKHVSDMEKHADPAKSLIFVARDMTPEQKRKQPRLQISVHSNAASTFGFRNNMQAIVLPMFEDVHSASHVEIVFRDQYLARSDMWRLTVAALSERSVYKGQKLLFLGSIKATVKNIFVDGQKVTSAFFSSSTKPIFRSESAKYIIFVQMSREMWDFDAEGSGEIMFNKVINGFLPDLFKRWQRLNVHHLVSIIMFTRLEYEQGVLIPRDEDADIPHNNGRSPGNGREYRDYYRVVTTDAASSRWVDVLYKLKKEFKIFLKNVSVVGGNDAYGPPPETLASVKARTETESVIAGQPTTAARGNILEAINLAASQFSKDYIDRDLVHTGISLVIVTPGSGIFEVDYNILKLTTDALVASGMGVDLVSLARMPLHSVPLFRYRSPHVLPGLPVVSDIYTFEGGSTPRQAGYLESHMVGTPRSTGRFMRRASSHNKEQVPGTLMESGVQWSYALPHWIDVSFWTGHSDEEHLRSQYGLNYKKKKGSKRNDPFTTSCRMYELQMMGLMETEMSDIAIPLMLPGYSNIEKSRQGRLHLEPAPNEELPGSYGSTRSFHGYIGGSPRHNDDETHAKMDMPTRKELVDWMAAYDKQVPFRTQDSPPVKTILDQTPIESSRGSMDTTVRFSSSPTKPRGSFASNQFKAGESPRNASHLATRSPPKRAVPPPKNDQPKPPSIRTTKSTPRRAPMPRQISLVGGLGAAKSTASISVSNESAGLSTPTTESPPTPTAPKAAAGGGLFSSLTQQLLSTLQRKSSQASLARTDISDLSDRADSDRASMAQRSNPIAIRSNSVVSEQREEDEEPTKAETYRAPATKLLEDIVVRDVSKVGRQTASMSDSAPDTVADKVDYHRVLSPLTAISPWLTMLNPSNPKKHNMSIASQFRRWQHIFPKPVPTSVMKWKSLCSPASLPLTAEYFPTAEQLRNEYSESPYKILPLDDEEASEAPKTREALIRELIACRLSHGFQIVVGPAATEFAGTKAASLVKVFDKNYMAEDGATVLMTVGNNIHLLVCTENGEIEVRRYKRKPVAEVDYTGAVDPTVAYHPYIHTYLGKGYEMRSVIFKNPRPTYNWNAIDHYLAGYKQDHSSQDMRFWRARFVLIPVDHKIRSGQLGFVSENSEEEIRLEGIQKLTQIWQRHRYIPPEERRHQQSLQQRRKDPNPLAIEYHTHDPSTIVRNHATVLAEALSQDEPGHALFAESELYHTNDFDMQKLAQHLQADPPKGIPVADRRWHFKTHWKCFRGDHLTSFLLVNFKDIETREDAVKLGNALMKKGLFTHAVQKHQFRDGNYFYQIAPEYRTTPYPENKSGWFGMTNRSIPPTPLHEGSKASPKFLPVDKMKSPRIGPVDKMRSPSIGPSDNNHSRSDTSDSKESNKSIPKLDSSKRPKLELSRSLRYDVDHRKKSYRPEIVTLHYDRIHNPDNCYHIRLEWINVTAKLVEDALMSWATSVERYGLKLVELPIAEGHAIFKMHPFRRPYMIKLALQPPKGTPKQYLEAGTTAYEETYPYQRALVRKFDFVLDYEAASTFDPGVDVSYSWGKPDYQYTQFIHKSGGLLIQIDNDGNLMLAANRLCVNRSAAAREVSKYEAARREKRNFSTPAPPPHASPFISAFKQTEPQSVLSRNSFTEASVEPEVVAHKLETFCNDAEKLRQFYEDALRPTASPSPHLTPRQTPRQTPVLGATKSQEPERNEAPVPSTRSLSLLFPPRESYDRANKNTKTSQATPIEPLYDQDTTITFPLSLDDEPRIIIAQDDTGVSIDRLLFDSQWSRISNRDKSDGLNSPSKSFSFRPSSSAGPQSPTSSGFLRTQPSRGHRSTISGVPERNGSPPTRPSMPRLDSTFVPATQYRRTPTPASLADTRKDINAPVENTAEEMDSWLDCMFGKAPMRYKGPVTKLHHVQRQPPDDKQDLRPRSSPRTGFGSYSAKESSPLRPSSQGSGKRRKDALLMCTTFAVNIHDEDLPEQLQQPTSVHGARQSCTRKKRFSTPMFGVAILVPLARSGTSSEKTVSQSNLLEQADPMQTILKDWHIYARALDALRTTALMQIQQRLRAKAEALARSKTAVSPTVPRLVKLEPSAFEHTPQVIEMSSAVVDRISRSYQVLQAGPQRDWSIWRDELRDYTRVSQDADSKRGFFNLHKINFMQAALTAALSVDLGWLNIFAPPQHHARLREERQKTQITFDAAQNRTVIVSIDQNKARNLLFIFAKLFPCPASEAQFQGIRRSSSSSPTSSTKSVSALTQGLKSAEHALDHNLTIDSAKAQTNGHKANEAPLTPTIFEPLVHVSPSTSPAKSLSVNNSASSTRKSSIVNTSGKIDILAKATMAVPISAPTSSRNTPSGSPETRPSSSLNAQGDLMRHLQRAGSTTTSNGSTDNTSLWNSFRSSTWSLRPRRESSLTERSDSFASSGQREQPASILKTSKSFAARQSSNKLVRMVEEAHVTEESDHSQQASRRKKNTSHVSPITMAHRTSALQFDPPASDYAGIAYTYNQDEGIVDVDFPGCSSSPSTTRSLSPKVSRFKVPGGRGHFPLHKAAAQEISEEKKTHDSQGLARYDRIAGYLGKFHPDFALQATKPYAELVSEIKCAMRAEPSPMVEPSENLKVFSQETWIDVCSTVIMDAEAMTVKRLTLRRRVRYKLIVPDDSPTLPRHAASGHGRRQSACSSNGSGSDQDSQIKVIKSDDMDSIKRTYKRNDNGEKTGFRDKRIVKTDLPNGGESEPNNHVAGRHSIDALGNVLSRNTDGAEANSPSSQSSRTNGGRVDSPMMVKDQSALLDHRPSTTIVVGEDLSAFIDHRKTNSFPAKEASAVVTATKRVPIHNKEGKISGWKEVSTNKPDEPGLNDLPTSFVEKRRDKAAAVVECQTLAEKFDEETISKPDPAVVTLLQQMLATSETRSRVHSRTNSVHSRAPSRSGSISGSGLTELQYESKKIIEDALEGLVSAVALDKYTPNNTSSGGLFSFARSAISTPEPSILRQSISKWMYGDA</sequence>
<feature type="region of interest" description="Disordered" evidence="5">
    <location>
        <begin position="1847"/>
        <end position="1943"/>
    </location>
</feature>
<dbReference type="InterPro" id="IPR048255">
    <property type="entry name" value="IML1_N"/>
</dbReference>
<feature type="compositionally biased region" description="Polar residues" evidence="5">
    <location>
        <begin position="2972"/>
        <end position="2991"/>
    </location>
</feature>
<dbReference type="InterPro" id="IPR036388">
    <property type="entry name" value="WH-like_DNA-bd_sf"/>
</dbReference>
<feature type="region of interest" description="Disordered" evidence="5">
    <location>
        <begin position="61"/>
        <end position="89"/>
    </location>
</feature>
<dbReference type="Pfam" id="PF19418">
    <property type="entry name" value="DEPDC5_CTD"/>
    <property type="match status" value="1"/>
</dbReference>
<feature type="compositionally biased region" description="Pro residues" evidence="5">
    <location>
        <begin position="739"/>
        <end position="752"/>
    </location>
</feature>
<dbReference type="PROSITE" id="PS50186">
    <property type="entry name" value="DEP"/>
    <property type="match status" value="1"/>
</dbReference>
<feature type="non-terminal residue" evidence="7">
    <location>
        <position position="1"/>
    </location>
</feature>
<organism evidence="7 8">
    <name type="scientific">Aureobasidium melanogenum</name>
    <name type="common">Aureobasidium pullulans var. melanogenum</name>
    <dbReference type="NCBI Taxonomy" id="46634"/>
    <lineage>
        <taxon>Eukaryota</taxon>
        <taxon>Fungi</taxon>
        <taxon>Dikarya</taxon>
        <taxon>Ascomycota</taxon>
        <taxon>Pezizomycotina</taxon>
        <taxon>Dothideomycetes</taxon>
        <taxon>Dothideomycetidae</taxon>
        <taxon>Dothideales</taxon>
        <taxon>Saccotheciaceae</taxon>
        <taxon>Aureobasidium</taxon>
    </lineage>
</organism>
<dbReference type="PANTHER" id="PTHR13179:SF8">
    <property type="entry name" value="GATOR COMPLEX PROTEIN DEPDC5"/>
    <property type="match status" value="1"/>
</dbReference>
<gene>
    <name evidence="7" type="ORF">KCU76_g14593</name>
</gene>
<feature type="compositionally biased region" description="Basic and acidic residues" evidence="5">
    <location>
        <begin position="2751"/>
        <end position="2781"/>
    </location>
</feature>
<dbReference type="PANTHER" id="PTHR13179">
    <property type="entry name" value="DEP DOMAIN CONTAINING PROTEIN 5"/>
    <property type="match status" value="1"/>
</dbReference>
<dbReference type="GO" id="GO:1990130">
    <property type="term" value="C:GATOR1 complex"/>
    <property type="evidence" value="ECO:0007669"/>
    <property type="project" value="TreeGrafter"/>
</dbReference>
<feature type="region of interest" description="Disordered" evidence="5">
    <location>
        <begin position="788"/>
        <end position="814"/>
    </location>
</feature>
<dbReference type="InterPro" id="IPR000591">
    <property type="entry name" value="DEP_dom"/>
</dbReference>
<dbReference type="SUPFAM" id="SSF46785">
    <property type="entry name" value="Winged helix' DNA-binding domain"/>
    <property type="match status" value="1"/>
</dbReference>
<evidence type="ECO:0000259" key="6">
    <source>
        <dbReference type="PROSITE" id="PS50186"/>
    </source>
</evidence>
<dbReference type="InterPro" id="IPR045838">
    <property type="entry name" value="DEPDC5_CTD"/>
</dbReference>
<dbReference type="Pfam" id="PF00610">
    <property type="entry name" value="DEP"/>
    <property type="match status" value="1"/>
</dbReference>
<dbReference type="CDD" id="cd04449">
    <property type="entry name" value="DEP_DEPDC5-like"/>
    <property type="match status" value="1"/>
</dbReference>
<feature type="region of interest" description="Disordered" evidence="5">
    <location>
        <begin position="1395"/>
        <end position="1462"/>
    </location>
</feature>
<feature type="region of interest" description="Disordered" evidence="5">
    <location>
        <begin position="2715"/>
        <end position="2798"/>
    </location>
</feature>
<dbReference type="Proteomes" id="UP000779574">
    <property type="component" value="Unassembled WGS sequence"/>
</dbReference>
<comment type="similarity">
    <text evidence="2">Belongs to the IML1 family.</text>
</comment>
<reference evidence="7" key="2">
    <citation type="submission" date="2021-08" db="EMBL/GenBank/DDBJ databases">
        <authorList>
            <person name="Gostincar C."/>
            <person name="Sun X."/>
            <person name="Song Z."/>
            <person name="Gunde-Cimerman N."/>
        </authorList>
    </citation>
    <scope>NUCLEOTIDE SEQUENCE</scope>
    <source>
        <strain evidence="7">EXF-9911</strain>
    </source>
</reference>
<feature type="region of interest" description="Disordered" evidence="5">
    <location>
        <begin position="674"/>
        <end position="767"/>
    </location>
</feature>
<protein>
    <recommendedName>
        <fullName evidence="3">Vacuolar membrane-associated protein IML1</fullName>
    </recommendedName>
    <alternativeName>
        <fullName evidence="4">Vacuolar membrane-associated protein iml1</fullName>
    </alternativeName>
</protein>
<feature type="compositionally biased region" description="Low complexity" evidence="5">
    <location>
        <begin position="2298"/>
        <end position="2311"/>
    </location>
</feature>
<dbReference type="GO" id="GO:0010508">
    <property type="term" value="P:positive regulation of autophagy"/>
    <property type="evidence" value="ECO:0007669"/>
    <property type="project" value="TreeGrafter"/>
</dbReference>
<dbReference type="Gene3D" id="1.10.10.10">
    <property type="entry name" value="Winged helix-like DNA-binding domain superfamily/Winged helix DNA-binding domain"/>
    <property type="match status" value="1"/>
</dbReference>
<evidence type="ECO:0000256" key="3">
    <source>
        <dbReference type="ARBA" id="ARBA00018529"/>
    </source>
</evidence>
<feature type="compositionally biased region" description="Polar residues" evidence="5">
    <location>
        <begin position="1737"/>
        <end position="1751"/>
    </location>
</feature>
<dbReference type="GO" id="GO:0035556">
    <property type="term" value="P:intracellular signal transduction"/>
    <property type="evidence" value="ECO:0007669"/>
    <property type="project" value="InterPro"/>
</dbReference>
<feature type="domain" description="DEP" evidence="6">
    <location>
        <begin position="1297"/>
        <end position="1372"/>
    </location>
</feature>
<dbReference type="Pfam" id="PF12257">
    <property type="entry name" value="IML1"/>
    <property type="match status" value="1"/>
</dbReference>
<reference evidence="7" key="1">
    <citation type="journal article" date="2021" name="J Fungi (Basel)">
        <title>Virulence traits and population genomics of the black yeast Aureobasidium melanogenum.</title>
        <authorList>
            <person name="Cernosa A."/>
            <person name="Sun X."/>
            <person name="Gostincar C."/>
            <person name="Fang C."/>
            <person name="Gunde-Cimerman N."/>
            <person name="Song Z."/>
        </authorList>
    </citation>
    <scope>NUCLEOTIDE SEQUENCE</scope>
    <source>
        <strain evidence="7">EXF-9911</strain>
    </source>
</reference>
<feature type="compositionally biased region" description="Basic and acidic residues" evidence="5">
    <location>
        <begin position="1978"/>
        <end position="1987"/>
    </location>
</feature>
<feature type="region of interest" description="Disordered" evidence="5">
    <location>
        <begin position="1219"/>
        <end position="1239"/>
    </location>
</feature>
<feature type="region of interest" description="Disordered" evidence="5">
    <location>
        <begin position="2964"/>
        <end position="2991"/>
    </location>
</feature>
<comment type="caution">
    <text evidence="7">The sequence shown here is derived from an EMBL/GenBank/DDBJ whole genome shotgun (WGS) entry which is preliminary data.</text>
</comment>
<feature type="region of interest" description="Disordered" evidence="5">
    <location>
        <begin position="1735"/>
        <end position="1805"/>
    </location>
</feature>
<dbReference type="InterPro" id="IPR036390">
    <property type="entry name" value="WH_DNA-bd_sf"/>
</dbReference>
<comment type="subcellular location">
    <subcellularLocation>
        <location evidence="1">Vacuole membrane</location>
        <topology evidence="1">Peripheral membrane protein</topology>
    </subcellularLocation>
</comment>
<feature type="region of interest" description="Disordered" evidence="5">
    <location>
        <begin position="2811"/>
        <end position="2834"/>
    </location>
</feature>
<evidence type="ECO:0000256" key="2">
    <source>
        <dbReference type="ARBA" id="ARBA00005643"/>
    </source>
</evidence>
<dbReference type="GO" id="GO:0005096">
    <property type="term" value="F:GTPase activator activity"/>
    <property type="evidence" value="ECO:0007669"/>
    <property type="project" value="InterPro"/>
</dbReference>
<feature type="region of interest" description="Disordered" evidence="5">
    <location>
        <begin position="2402"/>
        <end position="2424"/>
    </location>
</feature>
<dbReference type="SMART" id="SM00049">
    <property type="entry name" value="DEP"/>
    <property type="match status" value="1"/>
</dbReference>
<feature type="compositionally biased region" description="Polar residues" evidence="5">
    <location>
        <begin position="2476"/>
        <end position="2504"/>
    </location>
</feature>
<feature type="region of interest" description="Disordered" evidence="5">
    <location>
        <begin position="2294"/>
        <end position="2314"/>
    </location>
</feature>
<evidence type="ECO:0000313" key="7">
    <source>
        <dbReference type="EMBL" id="KAG9681298.1"/>
    </source>
</evidence>
<feature type="region of interest" description="Disordered" evidence="5">
    <location>
        <begin position="2462"/>
        <end position="2534"/>
    </location>
</feature>
<feature type="compositionally biased region" description="Low complexity" evidence="5">
    <location>
        <begin position="2736"/>
        <end position="2747"/>
    </location>
</feature>
<feature type="compositionally biased region" description="Basic and acidic residues" evidence="5">
    <location>
        <begin position="2464"/>
        <end position="2475"/>
    </location>
</feature>
<feature type="compositionally biased region" description="Low complexity" evidence="5">
    <location>
        <begin position="1857"/>
        <end position="1878"/>
    </location>
</feature>
<dbReference type="EMBL" id="JAHFXF010000892">
    <property type="protein sequence ID" value="KAG9681298.1"/>
    <property type="molecule type" value="Genomic_DNA"/>
</dbReference>
<dbReference type="InterPro" id="IPR028084">
    <property type="entry name" value="FNIP_N_dom"/>
</dbReference>
<feature type="compositionally biased region" description="Polar residues" evidence="5">
    <location>
        <begin position="61"/>
        <end position="73"/>
    </location>
</feature>
<evidence type="ECO:0000256" key="1">
    <source>
        <dbReference type="ARBA" id="ARBA00004148"/>
    </source>
</evidence>
<evidence type="ECO:0000256" key="5">
    <source>
        <dbReference type="SAM" id="MobiDB-lite"/>
    </source>
</evidence>
<feature type="compositionally biased region" description="Polar residues" evidence="5">
    <location>
        <begin position="685"/>
        <end position="719"/>
    </location>
</feature>
<evidence type="ECO:0000313" key="8">
    <source>
        <dbReference type="Proteomes" id="UP000779574"/>
    </source>
</evidence>
<feature type="compositionally biased region" description="Basic and acidic residues" evidence="5">
    <location>
        <begin position="1411"/>
        <end position="1427"/>
    </location>
</feature>
<feature type="region of interest" description="Disordered" evidence="5">
    <location>
        <begin position="846"/>
        <end position="885"/>
    </location>
</feature>
<feature type="region of interest" description="Disordered" evidence="5">
    <location>
        <begin position="2358"/>
        <end position="2382"/>
    </location>
</feature>
<dbReference type="Pfam" id="PF14636">
    <property type="entry name" value="FNIP_N"/>
    <property type="match status" value="1"/>
</dbReference>
<dbReference type="OrthoDB" id="39497at2759"/>
<feature type="compositionally biased region" description="Basic and acidic residues" evidence="5">
    <location>
        <begin position="2507"/>
        <end position="2520"/>
    </location>
</feature>